<accession>A0A8J1KQY9</accession>
<protein>
    <submittedName>
        <fullName evidence="7">Interleukin-17F-like</fullName>
    </submittedName>
</protein>
<reference evidence="7" key="1">
    <citation type="submission" date="2025-08" db="UniProtKB">
        <authorList>
            <consortium name="RefSeq"/>
        </authorList>
    </citation>
    <scope>IDENTIFICATION</scope>
    <source>
        <strain evidence="7">J_2021</strain>
        <tissue evidence="7">Erythrocytes</tissue>
    </source>
</reference>
<dbReference type="CTD" id="121393955"/>
<dbReference type="GO" id="GO:0005125">
    <property type="term" value="F:cytokine activity"/>
    <property type="evidence" value="ECO:0007669"/>
    <property type="project" value="UniProtKB-KW"/>
</dbReference>
<dbReference type="OrthoDB" id="6093351at2759"/>
<keyword evidence="3" id="KW-0202">Cytokine</keyword>
<name>A0A8J1KQY9_XENLA</name>
<evidence type="ECO:0000256" key="5">
    <source>
        <dbReference type="ARBA" id="ARBA00022729"/>
    </source>
</evidence>
<dbReference type="PRINTS" id="PR01932">
    <property type="entry name" value="INTRLEUKIN17"/>
</dbReference>
<dbReference type="KEGG" id="xla:121393955"/>
<keyword evidence="6" id="KW-1185">Reference proteome</keyword>
<evidence type="ECO:0000256" key="3">
    <source>
        <dbReference type="ARBA" id="ARBA00022514"/>
    </source>
</evidence>
<evidence type="ECO:0000256" key="2">
    <source>
        <dbReference type="ARBA" id="ARBA00007236"/>
    </source>
</evidence>
<comment type="subcellular location">
    <subcellularLocation>
        <location evidence="1">Secreted</location>
    </subcellularLocation>
</comment>
<evidence type="ECO:0000256" key="4">
    <source>
        <dbReference type="ARBA" id="ARBA00022525"/>
    </source>
</evidence>
<dbReference type="RefSeq" id="XP_041419747.1">
    <property type="nucleotide sequence ID" value="XM_041563813.1"/>
</dbReference>
<keyword evidence="5" id="KW-0732">Signal</keyword>
<proteinExistence type="inferred from homology"/>
<comment type="similarity">
    <text evidence="2">Belongs to the IL-17 family.</text>
</comment>
<dbReference type="SUPFAM" id="SSF57501">
    <property type="entry name" value="Cystine-knot cytokines"/>
    <property type="match status" value="1"/>
</dbReference>
<dbReference type="GO" id="GO:0006954">
    <property type="term" value="P:inflammatory response"/>
    <property type="evidence" value="ECO:0007669"/>
    <property type="project" value="InterPro"/>
</dbReference>
<dbReference type="AlphaFoldDB" id="A0A8J1KQY9"/>
<dbReference type="Gene3D" id="2.10.90.10">
    <property type="entry name" value="Cystine-knot cytokines"/>
    <property type="match status" value="1"/>
</dbReference>
<evidence type="ECO:0000313" key="6">
    <source>
        <dbReference type="Proteomes" id="UP000186698"/>
    </source>
</evidence>
<evidence type="ECO:0000313" key="7">
    <source>
        <dbReference type="RefSeq" id="XP_041419747.1"/>
    </source>
</evidence>
<dbReference type="GO" id="GO:0005615">
    <property type="term" value="C:extracellular space"/>
    <property type="evidence" value="ECO:0007669"/>
    <property type="project" value="UniProtKB-KW"/>
</dbReference>
<dbReference type="GeneID" id="121393955"/>
<keyword evidence="4" id="KW-0964">Secreted</keyword>
<evidence type="ECO:0000256" key="1">
    <source>
        <dbReference type="ARBA" id="ARBA00004613"/>
    </source>
</evidence>
<organism evidence="6 7">
    <name type="scientific">Xenopus laevis</name>
    <name type="common">African clawed frog</name>
    <dbReference type="NCBI Taxonomy" id="8355"/>
    <lineage>
        <taxon>Eukaryota</taxon>
        <taxon>Metazoa</taxon>
        <taxon>Chordata</taxon>
        <taxon>Craniata</taxon>
        <taxon>Vertebrata</taxon>
        <taxon>Euteleostomi</taxon>
        <taxon>Amphibia</taxon>
        <taxon>Batrachia</taxon>
        <taxon>Anura</taxon>
        <taxon>Pipoidea</taxon>
        <taxon>Pipidae</taxon>
        <taxon>Xenopodinae</taxon>
        <taxon>Xenopus</taxon>
        <taxon>Xenopus</taxon>
    </lineage>
</organism>
<gene>
    <name evidence="7" type="primary">LOC121393955</name>
</gene>
<dbReference type="Pfam" id="PF06083">
    <property type="entry name" value="IL17"/>
    <property type="match status" value="1"/>
</dbReference>
<dbReference type="Proteomes" id="UP000186698">
    <property type="component" value="Chromosome 5L"/>
</dbReference>
<dbReference type="InterPro" id="IPR020440">
    <property type="entry name" value="IL-17_chr"/>
</dbReference>
<sequence>MRPVKRGITKQHLIYHFWRTITIDQKMMKTRETGPLESKKCHFTLLLFVLGISTMVSVHGLDLHHPSKGCPPPRGINLNQAVKVTLNISGQSQTLGKDISKRSLAPWDYSYDMDHNRFPTMIAEAKCRYNNCLDSEGNLDLSVNSVPIKQEILVLRREMKGCTPSFKLEKKMVTVGCTCVRPEVKEQQ</sequence>
<dbReference type="InterPro" id="IPR010345">
    <property type="entry name" value="IL-17_fam"/>
</dbReference>
<dbReference type="InterPro" id="IPR029034">
    <property type="entry name" value="Cystine-knot_cytokine"/>
</dbReference>